<dbReference type="InterPro" id="IPR023867">
    <property type="entry name" value="Sulphatase_maturase_rSAM"/>
</dbReference>
<dbReference type="SFLD" id="SFLDG01384">
    <property type="entry name" value="thioether_bond_formation_requi"/>
    <property type="match status" value="1"/>
</dbReference>
<dbReference type="EMBL" id="MPKA01000142">
    <property type="protein sequence ID" value="OLU43743.1"/>
    <property type="molecule type" value="Genomic_DNA"/>
</dbReference>
<comment type="cofactor">
    <cofactor evidence="1">
        <name>[4Fe-4S] cluster</name>
        <dbReference type="ChEBI" id="CHEBI:49883"/>
    </cofactor>
</comment>
<evidence type="ECO:0000313" key="7">
    <source>
        <dbReference type="EMBL" id="OLU43743.1"/>
    </source>
</evidence>
<gene>
    <name evidence="7" type="ORF">BO225_11670</name>
</gene>
<keyword evidence="8" id="KW-1185">Reference proteome</keyword>
<dbReference type="PANTHER" id="PTHR43273:SF8">
    <property type="entry name" value="RADICAL SAM DOMAIN PROTEIN"/>
    <property type="match status" value="1"/>
</dbReference>
<dbReference type="NCBIfam" id="TIGR04085">
    <property type="entry name" value="rSAM_more_4Fe4S"/>
    <property type="match status" value="1"/>
</dbReference>
<dbReference type="RefSeq" id="WP_076342399.1">
    <property type="nucleotide sequence ID" value="NZ_CAPDDE010000058.1"/>
</dbReference>
<keyword evidence="4" id="KW-0408">Iron</keyword>
<evidence type="ECO:0000256" key="3">
    <source>
        <dbReference type="ARBA" id="ARBA00022723"/>
    </source>
</evidence>
<dbReference type="SUPFAM" id="SSF102114">
    <property type="entry name" value="Radical SAM enzymes"/>
    <property type="match status" value="1"/>
</dbReference>
<dbReference type="AlphaFoldDB" id="A0A1U7NJJ2"/>
<dbReference type="GO" id="GO:0016491">
    <property type="term" value="F:oxidoreductase activity"/>
    <property type="evidence" value="ECO:0007669"/>
    <property type="project" value="InterPro"/>
</dbReference>
<dbReference type="InterPro" id="IPR023885">
    <property type="entry name" value="4Fe4S-binding_SPASM_dom"/>
</dbReference>
<dbReference type="GeneID" id="78276587"/>
<dbReference type="InterPro" id="IPR013785">
    <property type="entry name" value="Aldolase_TIM"/>
</dbReference>
<dbReference type="CDD" id="cd01335">
    <property type="entry name" value="Radical_SAM"/>
    <property type="match status" value="1"/>
</dbReference>
<name>A0A1U7NJJ2_9FIRM</name>
<evidence type="ECO:0000256" key="2">
    <source>
        <dbReference type="ARBA" id="ARBA00022691"/>
    </source>
</evidence>
<comment type="caution">
    <text evidence="7">The sequence shown here is derived from an EMBL/GenBank/DDBJ whole genome shotgun (WGS) entry which is preliminary data.</text>
</comment>
<sequence>MQFEPKEDEVYFCEDEGYGIVYSHEKKSLYKISSEQAKKLKEIKKRQSIIKSDSREIVNFDNSNLKKIELIMSTACNLKCDYCFANGGNYNLKIRNIKIDVLDKTIELIEKSKNVNEIVFFGGEPTLAEKEIEYLCENLRRKGLFPKYKIVTNLYQLSNQLIDIIYKYNIIITISLDGPEWINNKRRKARDGGNVYQRVVNNVERLNNKGINIKAIEATYMTTHKEAGFSKEELKDFFKDNFKIDDIYIVDELNEKENEVESEIGNLFQKNNLESCDLLFLSSYFQENKKLYGICNSGISSICIDPQGYIYPCHLYINKNYSLGNILNGKIKSFKEINWIREKLGCYNCSARYSCNICLAHCLISNTSLEDKCMKVKKENSKLVYKMFRYLDTHNLQNLNKGENNGRDQIRSFE</sequence>
<dbReference type="InterPro" id="IPR007197">
    <property type="entry name" value="rSAM"/>
</dbReference>
<dbReference type="SFLD" id="SFLDG01067">
    <property type="entry name" value="SPASM/twitch_domain_containing"/>
    <property type="match status" value="1"/>
</dbReference>
<evidence type="ECO:0000256" key="4">
    <source>
        <dbReference type="ARBA" id="ARBA00023004"/>
    </source>
</evidence>
<organism evidence="7 8">
    <name type="scientific">Dubosiella newyorkensis</name>
    <dbReference type="NCBI Taxonomy" id="1862672"/>
    <lineage>
        <taxon>Bacteria</taxon>
        <taxon>Bacillati</taxon>
        <taxon>Bacillota</taxon>
        <taxon>Erysipelotrichia</taxon>
        <taxon>Erysipelotrichales</taxon>
        <taxon>Erysipelotrichaceae</taxon>
        <taxon>Dubosiella</taxon>
    </lineage>
</organism>
<dbReference type="SFLD" id="SFLDS00029">
    <property type="entry name" value="Radical_SAM"/>
    <property type="match status" value="1"/>
</dbReference>
<evidence type="ECO:0000313" key="8">
    <source>
        <dbReference type="Proteomes" id="UP000186705"/>
    </source>
</evidence>
<dbReference type="InterPro" id="IPR058240">
    <property type="entry name" value="rSAM_sf"/>
</dbReference>
<reference evidence="7 8" key="1">
    <citation type="submission" date="2016-11" db="EMBL/GenBank/DDBJ databases">
        <title>Description of two novel members of the family Erysipelotrichaceae: Ileibacterium lipovorans gen. nov., sp. nov. and Dubosiella newyorkensis, gen. nov., sp. nov.</title>
        <authorList>
            <person name="Cox L.M."/>
            <person name="Sohn J."/>
            <person name="Tyrrell K.L."/>
            <person name="Citron D.M."/>
            <person name="Lawson P.A."/>
            <person name="Patel N.B."/>
            <person name="Iizumi T."/>
            <person name="Perez-Perez G.I."/>
            <person name="Goldstein E.J."/>
            <person name="Blaser M.J."/>
        </authorList>
    </citation>
    <scope>NUCLEOTIDE SEQUENCE [LARGE SCALE GENOMIC DNA]</scope>
    <source>
        <strain evidence="7 8">NYU-BL-A4</strain>
    </source>
</reference>
<dbReference type="OrthoDB" id="9808591at2"/>
<accession>A0A1U7NJJ2</accession>
<keyword evidence="5" id="KW-0411">Iron-sulfur</keyword>
<evidence type="ECO:0000256" key="1">
    <source>
        <dbReference type="ARBA" id="ARBA00001966"/>
    </source>
</evidence>
<keyword evidence="3" id="KW-0479">Metal-binding</keyword>
<keyword evidence="2" id="KW-0949">S-adenosyl-L-methionine</keyword>
<dbReference type="Gene3D" id="3.20.20.70">
    <property type="entry name" value="Aldolase class I"/>
    <property type="match status" value="1"/>
</dbReference>
<dbReference type="STRING" id="1862672.BO225_11670"/>
<dbReference type="GO" id="GO:0046872">
    <property type="term" value="F:metal ion binding"/>
    <property type="evidence" value="ECO:0007669"/>
    <property type="project" value="UniProtKB-KW"/>
</dbReference>
<proteinExistence type="predicted"/>
<evidence type="ECO:0000259" key="6">
    <source>
        <dbReference type="PROSITE" id="PS51918"/>
    </source>
</evidence>
<dbReference type="Proteomes" id="UP000186705">
    <property type="component" value="Unassembled WGS sequence"/>
</dbReference>
<feature type="domain" description="Radical SAM core" evidence="6">
    <location>
        <begin position="62"/>
        <end position="288"/>
    </location>
</feature>
<dbReference type="PROSITE" id="PS51918">
    <property type="entry name" value="RADICAL_SAM"/>
    <property type="match status" value="1"/>
</dbReference>
<protein>
    <recommendedName>
        <fullName evidence="6">Radical SAM core domain-containing protein</fullName>
    </recommendedName>
</protein>
<dbReference type="Pfam" id="PF04055">
    <property type="entry name" value="Radical_SAM"/>
    <property type="match status" value="1"/>
</dbReference>
<dbReference type="GO" id="GO:0051536">
    <property type="term" value="F:iron-sulfur cluster binding"/>
    <property type="evidence" value="ECO:0007669"/>
    <property type="project" value="UniProtKB-KW"/>
</dbReference>
<dbReference type="PANTHER" id="PTHR43273">
    <property type="entry name" value="ANAEROBIC SULFATASE-MATURATING ENZYME HOMOLOG ASLB-RELATED"/>
    <property type="match status" value="1"/>
</dbReference>
<dbReference type="SFLD" id="SFLDG01386">
    <property type="entry name" value="main_SPASM_domain-containing"/>
    <property type="match status" value="1"/>
</dbReference>
<evidence type="ECO:0000256" key="5">
    <source>
        <dbReference type="ARBA" id="ARBA00023014"/>
    </source>
</evidence>